<feature type="domain" description="DEP" evidence="1">
    <location>
        <begin position="110"/>
        <end position="183"/>
    </location>
</feature>
<sequence length="185" mass="21993">MKILDHKQVKYCNLVKPQQDDNLYLPGLIFKNKLFIKDKSFNLEQQKEAQDYGKQQFLNSKGQKEYLLLEDVTGFIIWQESEEVKLLKLEPKNNGLTNSDLEKIVTKVRGEKGVEIKDRRYLLKLYPKCFVGSDLVDWMVDNLSIPLEKAVKIGQQLVDNKIIHHVHDQHEFENRYLFYRFYIDE</sequence>
<evidence type="ECO:0000313" key="3">
    <source>
        <dbReference type="Proteomes" id="UP000003477"/>
    </source>
</evidence>
<dbReference type="InterPro" id="IPR036388">
    <property type="entry name" value="WH-like_DNA-bd_sf"/>
</dbReference>
<dbReference type="CDD" id="cd04371">
    <property type="entry name" value="DEP"/>
    <property type="match status" value="1"/>
</dbReference>
<dbReference type="GO" id="GO:0035556">
    <property type="term" value="P:intracellular signal transduction"/>
    <property type="evidence" value="ECO:0007669"/>
    <property type="project" value="InterPro"/>
</dbReference>
<dbReference type="Gene3D" id="1.10.10.10">
    <property type="entry name" value="Winged helix-like DNA-binding domain superfamily/Winged helix DNA-binding domain"/>
    <property type="match status" value="1"/>
</dbReference>
<dbReference type="InterPro" id="IPR036390">
    <property type="entry name" value="WH_DNA-bd_sf"/>
</dbReference>
<evidence type="ECO:0000313" key="2">
    <source>
        <dbReference type="EMBL" id="EHJ10280.1"/>
    </source>
</evidence>
<dbReference type="InterPro" id="IPR051832">
    <property type="entry name" value="mTOR-Rac_regulators"/>
</dbReference>
<evidence type="ECO:0000259" key="1">
    <source>
        <dbReference type="PROSITE" id="PS50186"/>
    </source>
</evidence>
<dbReference type="PANTHER" id="PTHR22829">
    <property type="entry name" value="DEP DOMAIN PROTEIN"/>
    <property type="match status" value="1"/>
</dbReference>
<dbReference type="PANTHER" id="PTHR22829:SF16">
    <property type="entry name" value="PH DOMAIN-CONTAINING PROTEIN"/>
    <property type="match status" value="1"/>
</dbReference>
<accession>G5JC06</accession>
<dbReference type="GeneID" id="88768325"/>
<dbReference type="EMBL" id="AESD01000738">
    <property type="protein sequence ID" value="EHJ10280.1"/>
    <property type="molecule type" value="Genomic_DNA"/>
</dbReference>
<dbReference type="PROSITE" id="PS50186">
    <property type="entry name" value="DEP"/>
    <property type="match status" value="1"/>
</dbReference>
<dbReference type="PATRIC" id="fig|423471.3.peg.4656"/>
<name>G5JC06_CROWT</name>
<protein>
    <recommendedName>
        <fullName evidence="1">DEP domain-containing protein</fullName>
    </recommendedName>
</protein>
<dbReference type="RefSeq" id="WP_007312764.1">
    <property type="nucleotide sequence ID" value="NZ_AESD01000738.1"/>
</dbReference>
<proteinExistence type="predicted"/>
<dbReference type="Proteomes" id="UP000003477">
    <property type="component" value="Unassembled WGS sequence"/>
</dbReference>
<comment type="caution">
    <text evidence="2">The sequence shown here is derived from an EMBL/GenBank/DDBJ whole genome shotgun (WGS) entry which is preliminary data.</text>
</comment>
<reference evidence="2 3" key="1">
    <citation type="journal article" date="2011" name="Front. Microbiol.">
        <title>Two Strains of Crocosphaera watsonii with Highly Conserved Genomes are Distinguished by Strain-Specific Features.</title>
        <authorList>
            <person name="Bench S.R."/>
            <person name="Ilikchyan I.N."/>
            <person name="Tripp H.J."/>
            <person name="Zehr J.P."/>
        </authorList>
    </citation>
    <scope>NUCLEOTIDE SEQUENCE [LARGE SCALE GENOMIC DNA]</scope>
    <source>
        <strain evidence="2 3">WH 0003</strain>
    </source>
</reference>
<dbReference type="Pfam" id="PF00610">
    <property type="entry name" value="DEP"/>
    <property type="match status" value="1"/>
</dbReference>
<dbReference type="GO" id="GO:0023051">
    <property type="term" value="P:regulation of signaling"/>
    <property type="evidence" value="ECO:0007669"/>
    <property type="project" value="TreeGrafter"/>
</dbReference>
<gene>
    <name evidence="2" type="ORF">CWATWH0003_4967</name>
</gene>
<dbReference type="InterPro" id="IPR000591">
    <property type="entry name" value="DEP_dom"/>
</dbReference>
<organism evidence="2 3">
    <name type="scientific">Crocosphaera watsonii WH 0003</name>
    <dbReference type="NCBI Taxonomy" id="423471"/>
    <lineage>
        <taxon>Bacteria</taxon>
        <taxon>Bacillati</taxon>
        <taxon>Cyanobacteriota</taxon>
        <taxon>Cyanophyceae</taxon>
        <taxon>Oscillatoriophycideae</taxon>
        <taxon>Chroococcales</taxon>
        <taxon>Aphanothecaceae</taxon>
        <taxon>Crocosphaera</taxon>
    </lineage>
</organism>
<dbReference type="SUPFAM" id="SSF46785">
    <property type="entry name" value="Winged helix' DNA-binding domain"/>
    <property type="match status" value="1"/>
</dbReference>
<dbReference type="SMART" id="SM00049">
    <property type="entry name" value="DEP"/>
    <property type="match status" value="1"/>
</dbReference>
<dbReference type="AlphaFoldDB" id="G5JC06"/>